<reference evidence="2 3" key="1">
    <citation type="submission" date="2021-02" db="EMBL/GenBank/DDBJ databases">
        <title>Safari Cat Assemblies.</title>
        <authorList>
            <person name="Bredemeyer K.R."/>
            <person name="Murphy W.J."/>
        </authorList>
    </citation>
    <scope>NUCLEOTIDE SEQUENCE [LARGE SCALE GENOMIC DNA]</scope>
</reference>
<name>A0ABI8ARJ4_FELCA</name>
<gene>
    <name evidence="2" type="primary">SF3A2</name>
</gene>
<feature type="region of interest" description="Disordered" evidence="1">
    <location>
        <begin position="120"/>
        <end position="209"/>
    </location>
</feature>
<proteinExistence type="predicted"/>
<dbReference type="Proteomes" id="UP000823872">
    <property type="component" value="Chromosome E2"/>
</dbReference>
<reference evidence="2" key="2">
    <citation type="submission" date="2025-08" db="UniProtKB">
        <authorList>
            <consortium name="Ensembl"/>
        </authorList>
    </citation>
    <scope>IDENTIFICATION</scope>
    <source>
        <strain evidence="2">breed Abyssinian</strain>
    </source>
</reference>
<organism evidence="2 3">
    <name type="scientific">Felis catus</name>
    <name type="common">Cat</name>
    <name type="synonym">Felis silvestris catus</name>
    <dbReference type="NCBI Taxonomy" id="9685"/>
    <lineage>
        <taxon>Eukaryota</taxon>
        <taxon>Metazoa</taxon>
        <taxon>Chordata</taxon>
        <taxon>Craniata</taxon>
        <taxon>Vertebrata</taxon>
        <taxon>Euteleostomi</taxon>
        <taxon>Mammalia</taxon>
        <taxon>Eutheria</taxon>
        <taxon>Laurasiatheria</taxon>
        <taxon>Carnivora</taxon>
        <taxon>Feliformia</taxon>
        <taxon>Felidae</taxon>
        <taxon>Felinae</taxon>
        <taxon>Felis</taxon>
    </lineage>
</organism>
<dbReference type="Ensembl" id="ENSFCTT00005093135.1">
    <property type="protein sequence ID" value="ENSFCTP00005061750.1"/>
    <property type="gene ID" value="ENSFCTG00005033861.1"/>
</dbReference>
<feature type="compositionally biased region" description="Basic residues" evidence="1">
    <location>
        <begin position="440"/>
        <end position="451"/>
    </location>
</feature>
<evidence type="ECO:0000256" key="1">
    <source>
        <dbReference type="SAM" id="MobiDB-lite"/>
    </source>
</evidence>
<sequence>GVWHPESGQREGGRNLGVRGILKCLWVDRPLQTGVQEPGCCPPGVSLARPVSLEAQGLAGGEGADTCSREPWSAGLETGALEGGQGNEELGGVVGGHDHQAGVGQGLHEGVPGQHRIRECEEQGPPAGAPAPGQAAPQHGRQDQGVGHQHGDHARGEVQQHEAVVQEEGRDDGQQERPVAPVRARRPQEHHQAQDGQALDKGADPGRLVFRDPEEEVDGTGEEERAQPPAQVQLLWGTRESLSPTRAGARVWGLSTLSPPPPRTQPHCCGGCSGTGTSHLTDPSLPERARTPQFLHAAQVPWCPGQTPSHTRHLSLGLRSKAFGTDPLPRRPCRPMTPQTGAYVGTGSFGGGGDSVWLHVNPRSVLWTLGLITGLREMLPPPWGWPHLAPPIRCRSGPRGPSSPTAPCPHPLDLPSAHPPTCLLPTPRPSVVVKCPSHPPHARPVRKHRAGFQHPPLCPGLPAPQQGSRAPSPRLGRQDHLGWKLPLHLPTRCPPKDCLGVPPVLWPPCHTWSSAPAQDPEALPVPWTAPTPASLHPPEGANASVGLGKVITAELVCSFGSHRNKGSCAHQRVHLACPSLVVQKA</sequence>
<feature type="compositionally biased region" description="Basic and acidic residues" evidence="1">
    <location>
        <begin position="149"/>
        <end position="160"/>
    </location>
</feature>
<evidence type="ECO:0000313" key="2">
    <source>
        <dbReference type="Ensembl" id="ENSFCTP00005061750.1"/>
    </source>
</evidence>
<feature type="region of interest" description="Disordered" evidence="1">
    <location>
        <begin position="437"/>
        <end position="477"/>
    </location>
</feature>
<reference evidence="2" key="3">
    <citation type="submission" date="2025-09" db="UniProtKB">
        <authorList>
            <consortium name="Ensembl"/>
        </authorList>
    </citation>
    <scope>IDENTIFICATION</scope>
    <source>
        <strain evidence="2">breed Abyssinian</strain>
    </source>
</reference>
<protein>
    <submittedName>
        <fullName evidence="2">Uncharacterized protein</fullName>
    </submittedName>
</protein>
<accession>A0ABI8ARJ4</accession>
<feature type="compositionally biased region" description="Low complexity" evidence="1">
    <location>
        <begin position="123"/>
        <end position="138"/>
    </location>
</feature>
<keyword evidence="3" id="KW-1185">Reference proteome</keyword>
<evidence type="ECO:0000313" key="3">
    <source>
        <dbReference type="Proteomes" id="UP000823872"/>
    </source>
</evidence>